<dbReference type="PANTHER" id="PTHR13778">
    <property type="entry name" value="GLYCOSYLTRANSFERASE 8 DOMAIN-CONTAINING PROTEIN"/>
    <property type="match status" value="1"/>
</dbReference>
<dbReference type="SUPFAM" id="SSF53448">
    <property type="entry name" value="Nucleotide-diphospho-sugar transferases"/>
    <property type="match status" value="1"/>
</dbReference>
<gene>
    <name evidence="4" type="ORF">Ato02nite_061780</name>
</gene>
<keyword evidence="5" id="KW-1185">Reference proteome</keyword>
<evidence type="ECO:0000256" key="1">
    <source>
        <dbReference type="ARBA" id="ARBA00022676"/>
    </source>
</evidence>
<dbReference type="InterPro" id="IPR050748">
    <property type="entry name" value="Glycosyltrans_8_dom-fam"/>
</dbReference>
<reference evidence="4 5" key="1">
    <citation type="submission" date="2021-03" db="EMBL/GenBank/DDBJ databases">
        <title>Whole genome shotgun sequence of Actinoplanes toevensis NBRC 105298.</title>
        <authorList>
            <person name="Komaki H."/>
            <person name="Tamura T."/>
        </authorList>
    </citation>
    <scope>NUCLEOTIDE SEQUENCE [LARGE SCALE GENOMIC DNA]</scope>
    <source>
        <strain evidence="4 5">NBRC 105298</strain>
    </source>
</reference>
<comment type="caution">
    <text evidence="4">The sequence shown here is derived from an EMBL/GenBank/DDBJ whole genome shotgun (WGS) entry which is preliminary data.</text>
</comment>
<evidence type="ECO:0000256" key="3">
    <source>
        <dbReference type="ARBA" id="ARBA00022723"/>
    </source>
</evidence>
<dbReference type="CDD" id="cd04194">
    <property type="entry name" value="GT8_A4GalT_like"/>
    <property type="match status" value="1"/>
</dbReference>
<dbReference type="AlphaFoldDB" id="A0A919W6C2"/>
<evidence type="ECO:0000313" key="4">
    <source>
        <dbReference type="EMBL" id="GIM94385.1"/>
    </source>
</evidence>
<dbReference type="Gene3D" id="3.90.550.10">
    <property type="entry name" value="Spore Coat Polysaccharide Biosynthesis Protein SpsA, Chain A"/>
    <property type="match status" value="1"/>
</dbReference>
<dbReference type="InterPro" id="IPR029044">
    <property type="entry name" value="Nucleotide-diphossugar_trans"/>
</dbReference>
<name>A0A919W6C2_9ACTN</name>
<keyword evidence="3" id="KW-0479">Metal-binding</keyword>
<dbReference type="GO" id="GO:0016757">
    <property type="term" value="F:glycosyltransferase activity"/>
    <property type="evidence" value="ECO:0007669"/>
    <property type="project" value="UniProtKB-KW"/>
</dbReference>
<dbReference type="PANTHER" id="PTHR13778:SF47">
    <property type="entry name" value="LIPOPOLYSACCHARIDE 1,3-GALACTOSYLTRANSFERASE"/>
    <property type="match status" value="1"/>
</dbReference>
<dbReference type="Proteomes" id="UP000677082">
    <property type="component" value="Unassembled WGS sequence"/>
</dbReference>
<evidence type="ECO:0000313" key="5">
    <source>
        <dbReference type="Proteomes" id="UP000677082"/>
    </source>
</evidence>
<organism evidence="4 5">
    <name type="scientific">Paractinoplanes toevensis</name>
    <dbReference type="NCBI Taxonomy" id="571911"/>
    <lineage>
        <taxon>Bacteria</taxon>
        <taxon>Bacillati</taxon>
        <taxon>Actinomycetota</taxon>
        <taxon>Actinomycetes</taxon>
        <taxon>Micromonosporales</taxon>
        <taxon>Micromonosporaceae</taxon>
        <taxon>Paractinoplanes</taxon>
    </lineage>
</organism>
<dbReference type="GO" id="GO:0046872">
    <property type="term" value="F:metal ion binding"/>
    <property type="evidence" value="ECO:0007669"/>
    <property type="project" value="UniProtKB-KW"/>
</dbReference>
<keyword evidence="2 4" id="KW-0808">Transferase</keyword>
<dbReference type="EMBL" id="BOQN01000081">
    <property type="protein sequence ID" value="GIM94385.1"/>
    <property type="molecule type" value="Genomic_DNA"/>
</dbReference>
<dbReference type="Pfam" id="PF01501">
    <property type="entry name" value="Glyco_transf_8"/>
    <property type="match status" value="1"/>
</dbReference>
<dbReference type="RefSeq" id="WP_213010174.1">
    <property type="nucleotide sequence ID" value="NZ_BOQN01000081.1"/>
</dbReference>
<keyword evidence="1" id="KW-0328">Glycosyltransferase</keyword>
<evidence type="ECO:0000256" key="2">
    <source>
        <dbReference type="ARBA" id="ARBA00022679"/>
    </source>
</evidence>
<proteinExistence type="predicted"/>
<sequence>MTAVVRLVVSTDERYAMPTAACIRSVIDSRDRTDPLHITVLANAVSERTRTRLLRSWRAARCAITITPVDLGRFASLPTTSAVGATVTAAVYAPLLIGELLPADWQRVIYLDSDTITRRPLNSLWNTDLRGSSLGAVRDDYVPTVSSPYGVPGWRELGLAADLPYFNSGVLLIDLDAWRRQRIGEKAVQYLTQHAGDIRLFDQDALNAVCAGRWHELDTPWNVTGYWRKPERRTGRYRTILEDARIRHFAGYGKPWDPDPLPGVTDAGLFFHSLARTAWASTDSPEDGDRR</sequence>
<protein>
    <submittedName>
        <fullName evidence="4">Glycosyl transferase family 8</fullName>
    </submittedName>
</protein>
<dbReference type="InterPro" id="IPR002495">
    <property type="entry name" value="Glyco_trans_8"/>
</dbReference>
<accession>A0A919W6C2</accession>